<name>A0A9Q0AQY2_9PEZI</name>
<evidence type="ECO:0000313" key="2">
    <source>
        <dbReference type="EMBL" id="KAI1873625.1"/>
    </source>
</evidence>
<dbReference type="InterPro" id="IPR001810">
    <property type="entry name" value="F-box_dom"/>
</dbReference>
<reference evidence="2" key="1">
    <citation type="submission" date="2021-03" db="EMBL/GenBank/DDBJ databases">
        <title>Revisited historic fungal species revealed as producer of novel bioactive compounds through whole genome sequencing and comparative genomics.</title>
        <authorList>
            <person name="Vignolle G.A."/>
            <person name="Hochenegger N."/>
            <person name="Mach R.L."/>
            <person name="Mach-Aigner A.R."/>
            <person name="Javad Rahimi M."/>
            <person name="Salim K.A."/>
            <person name="Chan C.M."/>
            <person name="Lim L.B.L."/>
            <person name="Cai F."/>
            <person name="Druzhinina I.S."/>
            <person name="U'Ren J.M."/>
            <person name="Derntl C."/>
        </authorList>
    </citation>
    <scope>NUCLEOTIDE SEQUENCE</scope>
    <source>
        <strain evidence="2">TUCIM 5799</strain>
    </source>
</reference>
<proteinExistence type="predicted"/>
<dbReference type="SUPFAM" id="SSF81383">
    <property type="entry name" value="F-box domain"/>
    <property type="match status" value="1"/>
</dbReference>
<dbReference type="InterPro" id="IPR036047">
    <property type="entry name" value="F-box-like_dom_sf"/>
</dbReference>
<dbReference type="AlphaFoldDB" id="A0A9Q0AQY2"/>
<keyword evidence="3" id="KW-1185">Reference proteome</keyword>
<evidence type="ECO:0000259" key="1">
    <source>
        <dbReference type="Pfam" id="PF00646"/>
    </source>
</evidence>
<sequence length="634" mass="72322">MLFSLLEHLVGVPSRQEPGTDTAASCLQHIPIEVHRLIIEHLGRDDFAAYLCVCRAWRRAGLSDDVWPQFAHRCLPGLVQHVQFEAQKDKSVTQSHIFRRALMKICRRVHGRFITAREHELRLGSEDYFILDTSLPISGGGVHSYDAFLNTKASNKLRAEHESLILPPANADHESIKKILWYAHGRIAWTSSITERPLLVVIDDLRTRTRRAYAFPEPQAPEAQYETALGSQLFVMSSGRKMCIWHLERSVCVSVALPMPLIRCVTEGERVLAVTTNAEVFIWSSGSGLQTIDMSSVAAYKQGELEKCYYGHFKHRDLDPPLQTALCYKGRTDPMYAGAPRRHLDYVDNFDFIVHPQDSSAIFVASFFETTLIVQEFSAGSWKTYRSPVEINVSHPYLRYISLRKASSHGDYVLCETVLREAWINDREAREFGVCCRRSSRDIEISVSFNLYTKAFHIARHHFRGHNRIDSAPVGEKDYSLWNQQLLHLTYSDRGYNVLAIGGCKQDLDYPSTQRPVQSLSQLPVHTAVCTWLHASGPMRRQTIAAVDAHAIPWADDEDLAQGSYHQDVAFCLDLSRMGPPQYFWQKDVSSKNRLEVIDNAYNKKYLLGDDEFLVFMRGGNSYTVFQFDHNVYT</sequence>
<accession>A0A9Q0AQY2</accession>
<evidence type="ECO:0000313" key="3">
    <source>
        <dbReference type="Proteomes" id="UP000829685"/>
    </source>
</evidence>
<gene>
    <name evidence="2" type="ORF">JX265_005247</name>
</gene>
<dbReference type="Proteomes" id="UP000829685">
    <property type="component" value="Unassembled WGS sequence"/>
</dbReference>
<comment type="caution">
    <text evidence="2">The sequence shown here is derived from an EMBL/GenBank/DDBJ whole genome shotgun (WGS) entry which is preliminary data.</text>
</comment>
<dbReference type="EMBL" id="JAFIMR010000010">
    <property type="protein sequence ID" value="KAI1873625.1"/>
    <property type="molecule type" value="Genomic_DNA"/>
</dbReference>
<organism evidence="2 3">
    <name type="scientific">Neoarthrinium moseri</name>
    <dbReference type="NCBI Taxonomy" id="1658444"/>
    <lineage>
        <taxon>Eukaryota</taxon>
        <taxon>Fungi</taxon>
        <taxon>Dikarya</taxon>
        <taxon>Ascomycota</taxon>
        <taxon>Pezizomycotina</taxon>
        <taxon>Sordariomycetes</taxon>
        <taxon>Xylariomycetidae</taxon>
        <taxon>Amphisphaeriales</taxon>
        <taxon>Apiosporaceae</taxon>
        <taxon>Neoarthrinium</taxon>
    </lineage>
</organism>
<dbReference type="Pfam" id="PF00646">
    <property type="entry name" value="F-box"/>
    <property type="match status" value="1"/>
</dbReference>
<protein>
    <recommendedName>
        <fullName evidence="1">F-box domain-containing protein</fullName>
    </recommendedName>
</protein>
<feature type="domain" description="F-box" evidence="1">
    <location>
        <begin position="27"/>
        <end position="67"/>
    </location>
</feature>